<dbReference type="KEGG" id="paru:CYR75_05220"/>
<dbReference type="PANTHER" id="PTHR24322">
    <property type="entry name" value="PKSB"/>
    <property type="match status" value="1"/>
</dbReference>
<proteinExistence type="inferred from homology"/>
<dbReference type="InterPro" id="IPR002347">
    <property type="entry name" value="SDR_fam"/>
</dbReference>
<name>A0A2K9MGW5_9RHOB</name>
<dbReference type="Pfam" id="PF00106">
    <property type="entry name" value="adh_short"/>
    <property type="match status" value="1"/>
</dbReference>
<evidence type="ECO:0000313" key="5">
    <source>
        <dbReference type="EMBL" id="AUM73765.1"/>
    </source>
</evidence>
<dbReference type="PROSITE" id="PS00061">
    <property type="entry name" value="ADH_SHORT"/>
    <property type="match status" value="1"/>
</dbReference>
<dbReference type="InterPro" id="IPR020904">
    <property type="entry name" value="Sc_DH/Rdtase_CS"/>
</dbReference>
<dbReference type="SMART" id="SM00822">
    <property type="entry name" value="PKS_KR"/>
    <property type="match status" value="1"/>
</dbReference>
<reference evidence="6" key="1">
    <citation type="submission" date="2017-12" db="EMBL/GenBank/DDBJ databases">
        <title>Genomic analysis of Paracoccus sp. CBA4604.</title>
        <authorList>
            <person name="Roh S.W."/>
            <person name="Kim J.Y."/>
            <person name="Kim J.S."/>
        </authorList>
    </citation>
    <scope>NUCLEOTIDE SEQUENCE [LARGE SCALE GENOMIC DNA]</scope>
    <source>
        <strain evidence="6">CBA4604</strain>
    </source>
</reference>
<dbReference type="PRINTS" id="PR00080">
    <property type="entry name" value="SDRFAMILY"/>
</dbReference>
<evidence type="ECO:0000313" key="6">
    <source>
        <dbReference type="Proteomes" id="UP000234882"/>
    </source>
</evidence>
<accession>A0A2K9MGW5</accession>
<dbReference type="AlphaFoldDB" id="A0A2K9MGW5"/>
<dbReference type="SUPFAM" id="SSF51735">
    <property type="entry name" value="NAD(P)-binding Rossmann-fold domains"/>
    <property type="match status" value="1"/>
</dbReference>
<dbReference type="Proteomes" id="UP000234882">
    <property type="component" value="Chromosome"/>
</dbReference>
<dbReference type="InterPro" id="IPR036291">
    <property type="entry name" value="NAD(P)-bd_dom_sf"/>
</dbReference>
<evidence type="ECO:0000256" key="1">
    <source>
        <dbReference type="ARBA" id="ARBA00006484"/>
    </source>
</evidence>
<dbReference type="EMBL" id="CP025583">
    <property type="protein sequence ID" value="AUM73765.1"/>
    <property type="molecule type" value="Genomic_DNA"/>
</dbReference>
<feature type="domain" description="Ketoreductase" evidence="4">
    <location>
        <begin position="7"/>
        <end position="196"/>
    </location>
</feature>
<evidence type="ECO:0000259" key="4">
    <source>
        <dbReference type="SMART" id="SM00822"/>
    </source>
</evidence>
<dbReference type="Gene3D" id="3.40.50.720">
    <property type="entry name" value="NAD(P)-binding Rossmann-like Domain"/>
    <property type="match status" value="1"/>
</dbReference>
<dbReference type="OrthoDB" id="9780084at2"/>
<evidence type="ECO:0000256" key="3">
    <source>
        <dbReference type="RuleBase" id="RU000363"/>
    </source>
</evidence>
<organism evidence="5 6">
    <name type="scientific">Paracoccus jeotgali</name>
    <dbReference type="NCBI Taxonomy" id="2065379"/>
    <lineage>
        <taxon>Bacteria</taxon>
        <taxon>Pseudomonadati</taxon>
        <taxon>Pseudomonadota</taxon>
        <taxon>Alphaproteobacteria</taxon>
        <taxon>Rhodobacterales</taxon>
        <taxon>Paracoccaceae</taxon>
        <taxon>Paracoccus</taxon>
    </lineage>
</organism>
<sequence>MTEIASRTALITGGASGIGLLMGESLLQKGLARLIVCDLSEANIAAAAPRLGPKAEFHRIDVTDTPALLDLTARIDQTGRPVDLLINNAGIVVGRPFAQHSAADIERTMAVNATALMQLTRALLPGMIARGEGHVVNIASAAGMVSNPGMSVYCASKWAVIGWSDSLRLEMEAAATGVRVTTVIPYYIDTGMFDGVRSPIIPILKPEPAVARIIRAIERDRVFLRMPGIVNILPLVRGLLPRRAFDVVVGRWFGIYDSMSGFTGRKE</sequence>
<dbReference type="RefSeq" id="WP_101499119.1">
    <property type="nucleotide sequence ID" value="NZ_CP025583.1"/>
</dbReference>
<evidence type="ECO:0000256" key="2">
    <source>
        <dbReference type="ARBA" id="ARBA00023002"/>
    </source>
</evidence>
<dbReference type="PRINTS" id="PR00081">
    <property type="entry name" value="GDHRDH"/>
</dbReference>
<dbReference type="PANTHER" id="PTHR24322:SF736">
    <property type="entry name" value="RETINOL DEHYDROGENASE 10"/>
    <property type="match status" value="1"/>
</dbReference>
<dbReference type="GO" id="GO:0016616">
    <property type="term" value="F:oxidoreductase activity, acting on the CH-OH group of donors, NAD or NADP as acceptor"/>
    <property type="evidence" value="ECO:0007669"/>
    <property type="project" value="TreeGrafter"/>
</dbReference>
<comment type="similarity">
    <text evidence="1 3">Belongs to the short-chain dehydrogenases/reductases (SDR) family.</text>
</comment>
<dbReference type="CDD" id="cd05339">
    <property type="entry name" value="17beta-HSDXI-like_SDR_c"/>
    <property type="match status" value="1"/>
</dbReference>
<gene>
    <name evidence="5" type="ORF">CYR75_05220</name>
</gene>
<protein>
    <submittedName>
        <fullName evidence="5">Short-chain dehydrogenase</fullName>
    </submittedName>
</protein>
<dbReference type="InterPro" id="IPR057326">
    <property type="entry name" value="KR_dom"/>
</dbReference>
<keyword evidence="2" id="KW-0560">Oxidoreductase</keyword>
<keyword evidence="6" id="KW-1185">Reference proteome</keyword>